<sequence>MTHEEFLKEKVFMFTDIRSEVALANTSDTKEGKIALSNLGISPGVGNFMAALALLSYTEFGGKLKYGHKKKNGTDYASKNFNDFFDQLGTEYSDFRNDEQDVYDIFRCGLAHEYYIKKNCTISMSIEPENKPGIGLQGDGSYYFSVEPYCRDLERAFIDLEKHLYK</sequence>
<accession>A0A9E4TRQ4</accession>
<evidence type="ECO:0000313" key="1">
    <source>
        <dbReference type="EMBL" id="MCG7977425.1"/>
    </source>
</evidence>
<proteinExistence type="predicted"/>
<dbReference type="EMBL" id="JAEPCR010000015">
    <property type="protein sequence ID" value="MCG7977425.1"/>
    <property type="molecule type" value="Genomic_DNA"/>
</dbReference>
<dbReference type="Proteomes" id="UP000886674">
    <property type="component" value="Unassembled WGS sequence"/>
</dbReference>
<name>A0A9E4TRQ4_9GAMM</name>
<gene>
    <name evidence="1" type="ORF">JAY77_04665</name>
</gene>
<reference evidence="1" key="1">
    <citation type="journal article" date="2021" name="Proc. Natl. Acad. Sci. U.S.A.">
        <title>Global biogeography of chemosynthetic symbionts reveals both localized and globally distributed symbiont groups. .</title>
        <authorList>
            <person name="Osvatic J.T."/>
            <person name="Wilkins L.G.E."/>
            <person name="Leibrecht L."/>
            <person name="Leray M."/>
            <person name="Zauner S."/>
            <person name="Polzin J."/>
            <person name="Camacho Y."/>
            <person name="Gros O."/>
            <person name="van Gils J.A."/>
            <person name="Eisen J.A."/>
            <person name="Petersen J.M."/>
            <person name="Yuen B."/>
        </authorList>
    </citation>
    <scope>NUCLEOTIDE SEQUENCE</scope>
    <source>
        <strain evidence="1">MAGclacostrist055</strain>
    </source>
</reference>
<evidence type="ECO:0000313" key="2">
    <source>
        <dbReference type="Proteomes" id="UP000886674"/>
    </source>
</evidence>
<dbReference type="AlphaFoldDB" id="A0A9E4TRQ4"/>
<protein>
    <submittedName>
        <fullName evidence="1">Uncharacterized protein</fullName>
    </submittedName>
</protein>
<organism evidence="1 2">
    <name type="scientific">Candidatus Thiodiazotropha taylori</name>
    <dbReference type="NCBI Taxonomy" id="2792791"/>
    <lineage>
        <taxon>Bacteria</taxon>
        <taxon>Pseudomonadati</taxon>
        <taxon>Pseudomonadota</taxon>
        <taxon>Gammaproteobacteria</taxon>
        <taxon>Chromatiales</taxon>
        <taxon>Sedimenticolaceae</taxon>
        <taxon>Candidatus Thiodiazotropha</taxon>
    </lineage>
</organism>
<comment type="caution">
    <text evidence="1">The sequence shown here is derived from an EMBL/GenBank/DDBJ whole genome shotgun (WGS) entry which is preliminary data.</text>
</comment>